<dbReference type="InterPro" id="IPR041078">
    <property type="entry name" value="Plavaka"/>
</dbReference>
<sequence>MKGILQDRLVHQCLDIILEPLKLAAQLGIMMSDPIGCSHYCFTPLASYIADTLEVMMLACVGGKTSPVTMAMYKQFGDAFHHEPWTKSTTLAQLDVVCSCADPHNLEAFFHEVQKFCLNGVKKPFWSDWPLAEPSHFLTPESLHHIHKQFYDHDAQWIIIAVGESELDFRFLVLQPTTGYWHFHGGILKLKQVTGHCH</sequence>
<evidence type="ECO:0000313" key="2">
    <source>
        <dbReference type="Proteomes" id="UP000807769"/>
    </source>
</evidence>
<comment type="caution">
    <text evidence="1">The sequence shown here is derived from an EMBL/GenBank/DDBJ whole genome shotgun (WGS) entry which is preliminary data.</text>
</comment>
<organism evidence="1 2">
    <name type="scientific">Suillus subaureus</name>
    <dbReference type="NCBI Taxonomy" id="48587"/>
    <lineage>
        <taxon>Eukaryota</taxon>
        <taxon>Fungi</taxon>
        <taxon>Dikarya</taxon>
        <taxon>Basidiomycota</taxon>
        <taxon>Agaricomycotina</taxon>
        <taxon>Agaricomycetes</taxon>
        <taxon>Agaricomycetidae</taxon>
        <taxon>Boletales</taxon>
        <taxon>Suillineae</taxon>
        <taxon>Suillaceae</taxon>
        <taxon>Suillus</taxon>
    </lineage>
</organism>
<evidence type="ECO:0000313" key="1">
    <source>
        <dbReference type="EMBL" id="KAG1815130.1"/>
    </source>
</evidence>
<proteinExistence type="predicted"/>
<dbReference type="Proteomes" id="UP000807769">
    <property type="component" value="Unassembled WGS sequence"/>
</dbReference>
<dbReference type="GeneID" id="64625097"/>
<accession>A0A9P7E9E6</accession>
<gene>
    <name evidence="1" type="ORF">BJ212DRAFT_1273376</name>
</gene>
<protein>
    <submittedName>
        <fullName evidence="1">Uncharacterized protein</fullName>
    </submittedName>
</protein>
<reference evidence="1" key="1">
    <citation type="journal article" date="2020" name="New Phytol.">
        <title>Comparative genomics reveals dynamic genome evolution in host specialist ectomycorrhizal fungi.</title>
        <authorList>
            <person name="Lofgren L.A."/>
            <person name="Nguyen N.H."/>
            <person name="Vilgalys R."/>
            <person name="Ruytinx J."/>
            <person name="Liao H.L."/>
            <person name="Branco S."/>
            <person name="Kuo A."/>
            <person name="LaButti K."/>
            <person name="Lipzen A."/>
            <person name="Andreopoulos W."/>
            <person name="Pangilinan J."/>
            <person name="Riley R."/>
            <person name="Hundley H."/>
            <person name="Na H."/>
            <person name="Barry K."/>
            <person name="Grigoriev I.V."/>
            <person name="Stajich J.E."/>
            <person name="Kennedy P.G."/>
        </authorList>
    </citation>
    <scope>NUCLEOTIDE SEQUENCE</scope>
    <source>
        <strain evidence="1">MN1</strain>
    </source>
</reference>
<dbReference type="Pfam" id="PF18759">
    <property type="entry name" value="Plavaka"/>
    <property type="match status" value="1"/>
</dbReference>
<dbReference type="RefSeq" id="XP_041192267.1">
    <property type="nucleotide sequence ID" value="XM_041331080.1"/>
</dbReference>
<dbReference type="EMBL" id="JABBWG010000019">
    <property type="protein sequence ID" value="KAG1815130.1"/>
    <property type="molecule type" value="Genomic_DNA"/>
</dbReference>
<keyword evidence="2" id="KW-1185">Reference proteome</keyword>
<dbReference type="OrthoDB" id="3232986at2759"/>
<dbReference type="AlphaFoldDB" id="A0A9P7E9E6"/>
<name>A0A9P7E9E6_9AGAM</name>